<dbReference type="CDD" id="cd01097">
    <property type="entry name" value="Tetrahydromethanopterin_reductase"/>
    <property type="match status" value="1"/>
</dbReference>
<dbReference type="InterPro" id="IPR022378">
    <property type="entry name" value="F420_OxRdatse_MSMEG2249_pred"/>
</dbReference>
<keyword evidence="4" id="KW-1185">Reference proteome</keyword>
<dbReference type="EMBL" id="CWKH01000002">
    <property type="protein sequence ID" value="CRZ16646.1"/>
    <property type="molecule type" value="Genomic_DNA"/>
</dbReference>
<dbReference type="InterPro" id="IPR036661">
    <property type="entry name" value="Luciferase-like_sf"/>
</dbReference>
<keyword evidence="1" id="KW-0560">Oxidoreductase</keyword>
<gene>
    <name evidence="3" type="ORF">BN2156_03518</name>
</gene>
<dbReference type="Gene3D" id="3.20.20.30">
    <property type="entry name" value="Luciferase-like domain"/>
    <property type="match status" value="1"/>
</dbReference>
<name>A0A0H5RS56_9MYCO</name>
<dbReference type="AlphaFoldDB" id="A0A0H5RS56"/>
<sequence length="379" mass="40590">MTVLGVHGMRGTSLSTNHPDDQLNELGYYAVTRHPADVRVVLPEARTAEALGLGSCHIGERFTVKDAAVLSGAVAGCSTSLGIAPSTNYHTRHPTVTATVGSTMHALTEGRFAMAFGRGMAAYWQAIGLPVVTEARLRDFFGILRRLWAGEMIVNHEGPAGKWPLLRHVSGLADGPPIGLVAVGPKTMELAGEICDFVVLHTFFSDEATTASVAAVRRGAERAGKDPDSVRIWACLATVPDALSEDDQLRRGVGRLATYLQAYPDVLVKANGWDRGACDRIRQSELFTDAATAGPIDASASFETLQRIAELIPAEWLDSVAKGSPQDCAKTIARQYDLGVHSVIMHGASPHELEPVVHAYRADRPTLRRAVAANPGRFA</sequence>
<dbReference type="NCBIfam" id="TIGR03857">
    <property type="entry name" value="F420_MSMEG_2249"/>
    <property type="match status" value="1"/>
</dbReference>
<dbReference type="InterPro" id="IPR050564">
    <property type="entry name" value="F420-G6PD/mer"/>
</dbReference>
<dbReference type="PANTHER" id="PTHR43244">
    <property type="match status" value="1"/>
</dbReference>
<dbReference type="Pfam" id="PF00296">
    <property type="entry name" value="Bac_luciferase"/>
    <property type="match status" value="1"/>
</dbReference>
<accession>A0A0H5RS56</accession>
<reference evidence="4" key="1">
    <citation type="submission" date="2015-07" db="EMBL/GenBank/DDBJ databases">
        <authorList>
            <person name="Urmite Genomes"/>
        </authorList>
    </citation>
    <scope>NUCLEOTIDE SEQUENCE [LARGE SCALE GENOMIC DNA]</scope>
    <source>
        <strain evidence="4">type strain: ATCC 49404</strain>
    </source>
</reference>
<dbReference type="Proteomes" id="UP000199147">
    <property type="component" value="Unassembled WGS sequence"/>
</dbReference>
<organism evidence="3 4">
    <name type="scientific">Mycolicibacterium neworleansense</name>
    <dbReference type="NCBI Taxonomy" id="146018"/>
    <lineage>
        <taxon>Bacteria</taxon>
        <taxon>Bacillati</taxon>
        <taxon>Actinomycetota</taxon>
        <taxon>Actinomycetes</taxon>
        <taxon>Mycobacteriales</taxon>
        <taxon>Mycobacteriaceae</taxon>
        <taxon>Mycolicibacterium</taxon>
    </lineage>
</organism>
<dbReference type="STRING" id="146018.BN2156_03518"/>
<dbReference type="PANTHER" id="PTHR43244:SF1">
    <property type="entry name" value="5,10-METHYLENETETRAHYDROMETHANOPTERIN REDUCTASE"/>
    <property type="match status" value="1"/>
</dbReference>
<protein>
    <submittedName>
        <fullName evidence="3">F420-dependent methylene-tetrahydromethanopterin reductase</fullName>
    </submittedName>
</protein>
<dbReference type="SUPFAM" id="SSF51679">
    <property type="entry name" value="Bacterial luciferase-like"/>
    <property type="match status" value="1"/>
</dbReference>
<evidence type="ECO:0000259" key="2">
    <source>
        <dbReference type="Pfam" id="PF00296"/>
    </source>
</evidence>
<evidence type="ECO:0000313" key="3">
    <source>
        <dbReference type="EMBL" id="CRZ16646.1"/>
    </source>
</evidence>
<dbReference type="GO" id="GO:0016705">
    <property type="term" value="F:oxidoreductase activity, acting on paired donors, with incorporation or reduction of molecular oxygen"/>
    <property type="evidence" value="ECO:0007669"/>
    <property type="project" value="InterPro"/>
</dbReference>
<evidence type="ECO:0000313" key="4">
    <source>
        <dbReference type="Proteomes" id="UP000199147"/>
    </source>
</evidence>
<proteinExistence type="predicted"/>
<feature type="domain" description="Luciferase-like" evidence="2">
    <location>
        <begin position="36"/>
        <end position="341"/>
    </location>
</feature>
<evidence type="ECO:0000256" key="1">
    <source>
        <dbReference type="ARBA" id="ARBA00023002"/>
    </source>
</evidence>
<dbReference type="InterPro" id="IPR011251">
    <property type="entry name" value="Luciferase-like_dom"/>
</dbReference>